<dbReference type="PATRIC" id="fig|465721.4.peg.3133"/>
<evidence type="ECO:0000313" key="2">
    <source>
        <dbReference type="Proteomes" id="UP000070250"/>
    </source>
</evidence>
<protein>
    <recommendedName>
        <fullName evidence="3">GIY-YIG domain-containing protein</fullName>
    </recommendedName>
</protein>
<dbReference type="Pfam" id="PF01986">
    <property type="entry name" value="DUF123"/>
    <property type="match status" value="1"/>
</dbReference>
<name>A0A127FD31_STEDE</name>
<dbReference type="EMBL" id="CP011971">
    <property type="protein sequence ID" value="AMN48316.1"/>
    <property type="molecule type" value="Genomic_DNA"/>
</dbReference>
<dbReference type="InterPro" id="IPR002837">
    <property type="entry name" value="DUF123"/>
</dbReference>
<evidence type="ECO:0008006" key="3">
    <source>
        <dbReference type="Google" id="ProtNLM"/>
    </source>
</evidence>
<dbReference type="PANTHER" id="PTHR37460:SF1">
    <property type="entry name" value="ENDONUCLEASE III"/>
    <property type="match status" value="1"/>
</dbReference>
<keyword evidence="2" id="KW-1185">Reference proteome</keyword>
<dbReference type="CDD" id="cd10441">
    <property type="entry name" value="GIY-YIG_COG1833"/>
    <property type="match status" value="1"/>
</dbReference>
<accession>A0A127FD31</accession>
<proteinExistence type="predicted"/>
<gene>
    <name evidence="1" type="ORF">ACG33_14655</name>
</gene>
<reference evidence="1 2" key="1">
    <citation type="submission" date="2015-06" db="EMBL/GenBank/DDBJ databases">
        <title>A Comprehensive Approach to Explore the Metabolic and Phylogenetic Diversity of Bacterial Steroid Degradation in the Environment: Testosterone as an Example.</title>
        <authorList>
            <person name="Yang F.-C."/>
            <person name="Chen Y.-L."/>
            <person name="Yu C.-P."/>
            <person name="Tang S.-L."/>
            <person name="Wang P.-H."/>
            <person name="Ismail W."/>
            <person name="Wang C.-H."/>
            <person name="Yang C.-Y."/>
            <person name="Chiang Y.-R."/>
        </authorList>
    </citation>
    <scope>NUCLEOTIDE SEQUENCE [LARGE SCALE GENOMIC DNA]</scope>
    <source>
        <strain evidence="1 2">DSM 18526</strain>
    </source>
</reference>
<dbReference type="Proteomes" id="UP000070250">
    <property type="component" value="Chromosome"/>
</dbReference>
<evidence type="ECO:0000313" key="1">
    <source>
        <dbReference type="EMBL" id="AMN48316.1"/>
    </source>
</evidence>
<dbReference type="OrthoDB" id="9811593at2"/>
<dbReference type="AlphaFoldDB" id="A0A127FD31"/>
<dbReference type="RefSeq" id="WP_066922297.1">
    <property type="nucleotide sequence ID" value="NZ_CP011971.1"/>
</dbReference>
<sequence>MNARPAVSYQLVIEVTRSLRVRVGRLGTFEFAAGVYVYTGSARRNIEARIARHERKSKPLRWHIDYLLAARGVRILRVVRSGCAECALNRATAGQIPIAGFGASDCRAGCGSHLRYLGVQPG</sequence>
<dbReference type="KEGG" id="sdf:ACG33_14655"/>
<organism evidence="1 2">
    <name type="scientific">Steroidobacter denitrificans</name>
    <dbReference type="NCBI Taxonomy" id="465721"/>
    <lineage>
        <taxon>Bacteria</taxon>
        <taxon>Pseudomonadati</taxon>
        <taxon>Pseudomonadota</taxon>
        <taxon>Gammaproteobacteria</taxon>
        <taxon>Steroidobacterales</taxon>
        <taxon>Steroidobacteraceae</taxon>
        <taxon>Steroidobacter</taxon>
    </lineage>
</organism>
<dbReference type="PANTHER" id="PTHR37460">
    <property type="entry name" value="ENDONUCLEASE III"/>
    <property type="match status" value="1"/>
</dbReference>